<feature type="binding site" evidence="6">
    <location>
        <position position="89"/>
    </location>
    <ligand>
        <name>ATP</name>
        <dbReference type="ChEBI" id="CHEBI:30616"/>
    </ligand>
</feature>
<evidence type="ECO:0000256" key="6">
    <source>
        <dbReference type="PROSITE-ProRule" id="PRU10141"/>
    </source>
</evidence>
<evidence type="ECO:0000256" key="4">
    <source>
        <dbReference type="ARBA" id="ARBA00022777"/>
    </source>
</evidence>
<dbReference type="AlphaFoldDB" id="A0A9P9AJ06"/>
<feature type="domain" description="Protein kinase" evidence="7">
    <location>
        <begin position="60"/>
        <end position="397"/>
    </location>
</feature>
<keyword evidence="4 8" id="KW-0418">Kinase</keyword>
<keyword evidence="1" id="KW-0723">Serine/threonine-protein kinase</keyword>
<evidence type="ECO:0000256" key="5">
    <source>
        <dbReference type="ARBA" id="ARBA00022840"/>
    </source>
</evidence>
<evidence type="ECO:0000256" key="1">
    <source>
        <dbReference type="ARBA" id="ARBA00022527"/>
    </source>
</evidence>
<dbReference type="Pfam" id="PF00069">
    <property type="entry name" value="Pkinase"/>
    <property type="match status" value="2"/>
</dbReference>
<evidence type="ECO:0000313" key="9">
    <source>
        <dbReference type="Proteomes" id="UP000777438"/>
    </source>
</evidence>
<protein>
    <submittedName>
        <fullName evidence="8">Kinase domain-containing protein</fullName>
    </submittedName>
</protein>
<keyword evidence="2" id="KW-0808">Transferase</keyword>
<comment type="caution">
    <text evidence="8">The sequence shown here is derived from an EMBL/GenBank/DDBJ whole genome shotgun (WGS) entry which is preliminary data.</text>
</comment>
<dbReference type="OrthoDB" id="5979581at2759"/>
<organism evidence="8 9">
    <name type="scientific">Thelonectria olida</name>
    <dbReference type="NCBI Taxonomy" id="1576542"/>
    <lineage>
        <taxon>Eukaryota</taxon>
        <taxon>Fungi</taxon>
        <taxon>Dikarya</taxon>
        <taxon>Ascomycota</taxon>
        <taxon>Pezizomycotina</taxon>
        <taxon>Sordariomycetes</taxon>
        <taxon>Hypocreomycetidae</taxon>
        <taxon>Hypocreales</taxon>
        <taxon>Nectriaceae</taxon>
        <taxon>Thelonectria</taxon>
    </lineage>
</organism>
<proteinExistence type="predicted"/>
<dbReference type="InterPro" id="IPR050494">
    <property type="entry name" value="Ser_Thr_dual-spec_kinase"/>
</dbReference>
<dbReference type="SMART" id="SM00220">
    <property type="entry name" value="S_TKc"/>
    <property type="match status" value="1"/>
</dbReference>
<dbReference type="PROSITE" id="PS00107">
    <property type="entry name" value="PROTEIN_KINASE_ATP"/>
    <property type="match status" value="1"/>
</dbReference>
<keyword evidence="5 6" id="KW-0067">ATP-binding</keyword>
<dbReference type="Proteomes" id="UP000777438">
    <property type="component" value="Unassembled WGS sequence"/>
</dbReference>
<dbReference type="GO" id="GO:0005524">
    <property type="term" value="F:ATP binding"/>
    <property type="evidence" value="ECO:0007669"/>
    <property type="project" value="UniProtKB-UniRule"/>
</dbReference>
<dbReference type="PROSITE" id="PS50011">
    <property type="entry name" value="PROTEIN_KINASE_DOM"/>
    <property type="match status" value="1"/>
</dbReference>
<dbReference type="Gene3D" id="3.30.200.20">
    <property type="entry name" value="Phosphorylase Kinase, domain 1"/>
    <property type="match status" value="1"/>
</dbReference>
<evidence type="ECO:0000313" key="8">
    <source>
        <dbReference type="EMBL" id="KAH6873643.1"/>
    </source>
</evidence>
<dbReference type="EMBL" id="JAGPYM010000045">
    <property type="protein sequence ID" value="KAH6873643.1"/>
    <property type="molecule type" value="Genomic_DNA"/>
</dbReference>
<sequence>MTMATGDTGLSDVTTCASTWGDFVDSDDEAEVEDASEPTSRYEQGIYYPVCIGEVLADRYRIEHKLGHGGFSTVWMVHDMLNDKDVALKIMTAEDSGEREHAMQKEIISAVQDTSHLLTYQETFLLPGAAYRHHRVLTFPLQGPNLQTYARSTPTAARRSAAKQLLQAIKALHDGGFVHRDLNSANVMYGLSPFKSGSTITEKYQYLGRPRKMPLPVSRPIWKDGQLVMPMTPHDSLVEETITLGDFGLTIRSGTSVECKVQSPAIYCAPERVHNIDPSFASDMWSYMCIFAELYLGFPLFCGAAHSSVVDLMVRTLGPLPSSWKGSYEGGGKHDKSWYDRSRGPELRLALEAKVTYTRDDIGPAEQQLVLSILQRGLSYSPEHRLSAGQLLEDASFKELMGIYGL</sequence>
<evidence type="ECO:0000259" key="7">
    <source>
        <dbReference type="PROSITE" id="PS50011"/>
    </source>
</evidence>
<dbReference type="SUPFAM" id="SSF56112">
    <property type="entry name" value="Protein kinase-like (PK-like)"/>
    <property type="match status" value="1"/>
</dbReference>
<dbReference type="InterPro" id="IPR000719">
    <property type="entry name" value="Prot_kinase_dom"/>
</dbReference>
<gene>
    <name evidence="8" type="ORF">B0T10DRAFT_588747</name>
</gene>
<dbReference type="InterPro" id="IPR011009">
    <property type="entry name" value="Kinase-like_dom_sf"/>
</dbReference>
<dbReference type="GO" id="GO:0004674">
    <property type="term" value="F:protein serine/threonine kinase activity"/>
    <property type="evidence" value="ECO:0007669"/>
    <property type="project" value="UniProtKB-KW"/>
</dbReference>
<accession>A0A9P9AJ06</accession>
<name>A0A9P9AJ06_9HYPO</name>
<evidence type="ECO:0000256" key="3">
    <source>
        <dbReference type="ARBA" id="ARBA00022741"/>
    </source>
</evidence>
<dbReference type="InterPro" id="IPR017441">
    <property type="entry name" value="Protein_kinase_ATP_BS"/>
</dbReference>
<dbReference type="Gene3D" id="1.10.510.10">
    <property type="entry name" value="Transferase(Phosphotransferase) domain 1"/>
    <property type="match status" value="1"/>
</dbReference>
<keyword evidence="3 6" id="KW-0547">Nucleotide-binding</keyword>
<reference evidence="8 9" key="1">
    <citation type="journal article" date="2021" name="Nat. Commun.">
        <title>Genetic determinants of endophytism in the Arabidopsis root mycobiome.</title>
        <authorList>
            <person name="Mesny F."/>
            <person name="Miyauchi S."/>
            <person name="Thiergart T."/>
            <person name="Pickel B."/>
            <person name="Atanasova L."/>
            <person name="Karlsson M."/>
            <person name="Huettel B."/>
            <person name="Barry K.W."/>
            <person name="Haridas S."/>
            <person name="Chen C."/>
            <person name="Bauer D."/>
            <person name="Andreopoulos W."/>
            <person name="Pangilinan J."/>
            <person name="LaButti K."/>
            <person name="Riley R."/>
            <person name="Lipzen A."/>
            <person name="Clum A."/>
            <person name="Drula E."/>
            <person name="Henrissat B."/>
            <person name="Kohler A."/>
            <person name="Grigoriev I.V."/>
            <person name="Martin F.M."/>
            <person name="Hacquard S."/>
        </authorList>
    </citation>
    <scope>NUCLEOTIDE SEQUENCE [LARGE SCALE GENOMIC DNA]</scope>
    <source>
        <strain evidence="8 9">MPI-CAGE-CH-0241</strain>
    </source>
</reference>
<keyword evidence="9" id="KW-1185">Reference proteome</keyword>
<dbReference type="PANTHER" id="PTHR24058">
    <property type="entry name" value="DUAL SPECIFICITY PROTEIN KINASE"/>
    <property type="match status" value="1"/>
</dbReference>
<evidence type="ECO:0000256" key="2">
    <source>
        <dbReference type="ARBA" id="ARBA00022679"/>
    </source>
</evidence>